<accession>A0A2P2JS55</accession>
<sequence length="28" mass="3175">MKISQLKLQMQDSAISLEGLILQAHLHK</sequence>
<name>A0A2P2JS55_RHIMU</name>
<organism evidence="1">
    <name type="scientific">Rhizophora mucronata</name>
    <name type="common">Asiatic mangrove</name>
    <dbReference type="NCBI Taxonomy" id="61149"/>
    <lineage>
        <taxon>Eukaryota</taxon>
        <taxon>Viridiplantae</taxon>
        <taxon>Streptophyta</taxon>
        <taxon>Embryophyta</taxon>
        <taxon>Tracheophyta</taxon>
        <taxon>Spermatophyta</taxon>
        <taxon>Magnoliopsida</taxon>
        <taxon>eudicotyledons</taxon>
        <taxon>Gunneridae</taxon>
        <taxon>Pentapetalae</taxon>
        <taxon>rosids</taxon>
        <taxon>fabids</taxon>
        <taxon>Malpighiales</taxon>
        <taxon>Rhizophoraceae</taxon>
        <taxon>Rhizophora</taxon>
    </lineage>
</organism>
<proteinExistence type="predicted"/>
<evidence type="ECO:0000313" key="1">
    <source>
        <dbReference type="EMBL" id="MBW96304.1"/>
    </source>
</evidence>
<protein>
    <submittedName>
        <fullName evidence="1">Uncharacterized protein</fullName>
    </submittedName>
</protein>
<dbReference type="AlphaFoldDB" id="A0A2P2JS55"/>
<reference evidence="1" key="1">
    <citation type="submission" date="2018-02" db="EMBL/GenBank/DDBJ databases">
        <title>Rhizophora mucronata_Transcriptome.</title>
        <authorList>
            <person name="Meera S.P."/>
            <person name="Sreeshan A."/>
            <person name="Augustine A."/>
        </authorList>
    </citation>
    <scope>NUCLEOTIDE SEQUENCE</scope>
    <source>
        <tissue evidence="1">Leaf</tissue>
    </source>
</reference>
<dbReference type="EMBL" id="GGEC01015821">
    <property type="protein sequence ID" value="MBW96304.1"/>
    <property type="molecule type" value="Transcribed_RNA"/>
</dbReference>